<evidence type="ECO:0000256" key="5">
    <source>
        <dbReference type="ARBA" id="ARBA00022807"/>
    </source>
</evidence>
<dbReference type="GO" id="GO:0008234">
    <property type="term" value="F:cysteine-type peptidase activity"/>
    <property type="evidence" value="ECO:0007669"/>
    <property type="project" value="UniProtKB-KW"/>
</dbReference>
<comment type="similarity">
    <text evidence="2">Belongs to the glycosyl hydrolase 73 family.</text>
</comment>
<evidence type="ECO:0000256" key="2">
    <source>
        <dbReference type="ARBA" id="ARBA00010266"/>
    </source>
</evidence>
<feature type="domain" description="NlpC/P60" evidence="9">
    <location>
        <begin position="479"/>
        <end position="601"/>
    </location>
</feature>
<dbReference type="InterPro" id="IPR000064">
    <property type="entry name" value="NLP_P60_dom"/>
</dbReference>
<dbReference type="SUPFAM" id="SSF54001">
    <property type="entry name" value="Cysteine proteinases"/>
    <property type="match status" value="2"/>
</dbReference>
<feature type="region of interest" description="Disordered" evidence="6">
    <location>
        <begin position="68"/>
        <end position="96"/>
    </location>
</feature>
<keyword evidence="7" id="KW-1133">Transmembrane helix</keyword>
<feature type="compositionally biased region" description="Basic residues" evidence="6">
    <location>
        <begin position="84"/>
        <end position="96"/>
    </location>
</feature>
<dbReference type="PANTHER" id="PTHR47053:SF1">
    <property type="entry name" value="MUREIN DD-ENDOPEPTIDASE MEPH-RELATED"/>
    <property type="match status" value="1"/>
</dbReference>
<feature type="domain" description="Peptidase C51" evidence="8">
    <location>
        <begin position="634"/>
        <end position="769"/>
    </location>
</feature>
<keyword evidence="7" id="KW-0472">Membrane</keyword>
<evidence type="ECO:0000313" key="11">
    <source>
        <dbReference type="Proteomes" id="UP000194885"/>
    </source>
</evidence>
<evidence type="ECO:0000259" key="8">
    <source>
        <dbReference type="PROSITE" id="PS50911"/>
    </source>
</evidence>
<dbReference type="Gene3D" id="3.90.1720.10">
    <property type="entry name" value="endopeptidase domain like (from Nostoc punctiforme)"/>
    <property type="match status" value="2"/>
</dbReference>
<keyword evidence="4" id="KW-0378">Hydrolase</keyword>
<feature type="transmembrane region" description="Helical" evidence="7">
    <location>
        <begin position="224"/>
        <end position="253"/>
    </location>
</feature>
<dbReference type="InterPro" id="IPR007921">
    <property type="entry name" value="CHAP_dom"/>
</dbReference>
<feature type="compositionally biased region" description="Low complexity" evidence="6">
    <location>
        <begin position="72"/>
        <end position="83"/>
    </location>
</feature>
<protein>
    <submittedName>
        <fullName evidence="10">Uncharacterized protein</fullName>
    </submittedName>
</protein>
<dbReference type="AlphaFoldDB" id="A0A242BDZ1"/>
<dbReference type="Gene3D" id="1.10.530.10">
    <property type="match status" value="1"/>
</dbReference>
<evidence type="ECO:0000256" key="3">
    <source>
        <dbReference type="ARBA" id="ARBA00022670"/>
    </source>
</evidence>
<evidence type="ECO:0000256" key="1">
    <source>
        <dbReference type="ARBA" id="ARBA00007074"/>
    </source>
</evidence>
<organism evidence="10 11">
    <name type="scientific">Enterococcus faecium</name>
    <name type="common">Streptococcus faecium</name>
    <dbReference type="NCBI Taxonomy" id="1352"/>
    <lineage>
        <taxon>Bacteria</taxon>
        <taxon>Bacillati</taxon>
        <taxon>Bacillota</taxon>
        <taxon>Bacilli</taxon>
        <taxon>Lactobacillales</taxon>
        <taxon>Enterococcaceae</taxon>
        <taxon>Enterococcus</taxon>
    </lineage>
</organism>
<dbReference type="PROSITE" id="PS50911">
    <property type="entry name" value="CHAP"/>
    <property type="match status" value="1"/>
</dbReference>
<gene>
    <name evidence="10" type="ORF">A5810_001517</name>
</gene>
<comment type="caution">
    <text evidence="10">The sequence shown here is derived from an EMBL/GenBank/DDBJ whole genome shotgun (WGS) entry which is preliminary data.</text>
</comment>
<reference evidence="10 11" key="1">
    <citation type="submission" date="2017-05" db="EMBL/GenBank/DDBJ databases">
        <title>The Genome Sequence of Enterococcus faecium 7H8_DIV0219.</title>
        <authorList>
            <consortium name="The Broad Institute Genomics Platform"/>
            <consortium name="The Broad Institute Genomic Center for Infectious Diseases"/>
            <person name="Earl A."/>
            <person name="Manson A."/>
            <person name="Schwartman J."/>
            <person name="Gilmore M."/>
            <person name="Abouelleil A."/>
            <person name="Cao P."/>
            <person name="Chapman S."/>
            <person name="Cusick C."/>
            <person name="Shea T."/>
            <person name="Young S."/>
            <person name="Neafsey D."/>
            <person name="Nusbaum C."/>
            <person name="Birren B."/>
        </authorList>
    </citation>
    <scope>NUCLEOTIDE SEQUENCE [LARGE SCALE GENOMIC DNA]</scope>
    <source>
        <strain evidence="10 11">7H8_DIV0219</strain>
    </source>
</reference>
<keyword evidence="7" id="KW-0812">Transmembrane</keyword>
<dbReference type="InterPro" id="IPR002901">
    <property type="entry name" value="MGlyc_endo_b_GlcNAc-like_dom"/>
</dbReference>
<dbReference type="Pfam" id="PF00877">
    <property type="entry name" value="NLPC_P60"/>
    <property type="match status" value="1"/>
</dbReference>
<dbReference type="EMBL" id="NGKW01000003">
    <property type="protein sequence ID" value="OTN93641.1"/>
    <property type="molecule type" value="Genomic_DNA"/>
</dbReference>
<comment type="similarity">
    <text evidence="1">Belongs to the peptidase C40 family.</text>
</comment>
<dbReference type="Proteomes" id="UP000194885">
    <property type="component" value="Unassembled WGS sequence"/>
</dbReference>
<dbReference type="Pfam" id="PF05257">
    <property type="entry name" value="CHAP"/>
    <property type="match status" value="1"/>
</dbReference>
<sequence>MAEKQMKNKFSFKTNENLTKALRDPTKNPFFKKKYVLKKTTLSVNNFKRFKKQTGFANVRRVSIGSRDLSKKSFSSKKPSSNKSQKRSIKQKAFHRTKKGMKKVAPIVDIVTDQVEASEEVTEEATEQATVSLLLLLKKPSKKAVYLTKQSLQSKLFKKNGLKNSRGVQKYLRSTQGTDKKGYAFVEKSRHARISAQAVNKAKVYAEKAVSSTLTLGKTMVSSVAAFMTTLSLPVIAVAIAGILLILFLSLFVTIRENQCSRPSYSDRVTTENLSKPPRSIDDFIKSHKDAYILSWKAGGFLPSASIAQTMVENGFNFTNPSGTSFWQAHNMGGVKTSKLSDFPLTLATFGKDAVDITGTKPGTTVGDNTGGAYTYFKDFNAGIVGKAEFMAHQTLYKGAINNTNGPSALQTIFRGGWATDPGYLTSLLAAYESLGKKYQWIDQEAITKYGTTPYKVGVNLNDPLLAIQKKEGQSTVNESKRNKIVELAKSRIGVPYVWGGREWEAGMDCSGLTMLVYQRVGVDLPPTSETQSAEVKKVEKGQAKPGDLVFWGSAGNAHHVAIYLGNGKIIEEPQPGETCKENVLYGDYWFGSVDGLSNDLDTGTDEDGCVVNQFPSKESVGTNSAPTLDVPVEYKGKLTLPPPDNKNYAGNNYPFGQCTFGAYNRMAQLGTPIEWFSGNGGNGGSWGASARARGYTVVKGKPRVGWAASFYGGLAGSTPPYGHIAVCEYVNPDGSILVSETNVVNPGSGTRSWRVIDPATVAQVEFIQGRK</sequence>
<dbReference type="GO" id="GO:0004040">
    <property type="term" value="F:amidase activity"/>
    <property type="evidence" value="ECO:0007669"/>
    <property type="project" value="InterPro"/>
</dbReference>
<evidence type="ECO:0000256" key="7">
    <source>
        <dbReference type="SAM" id="Phobius"/>
    </source>
</evidence>
<proteinExistence type="inferred from homology"/>
<keyword evidence="3" id="KW-0645">Protease</keyword>
<dbReference type="GO" id="GO:0006508">
    <property type="term" value="P:proteolysis"/>
    <property type="evidence" value="ECO:0007669"/>
    <property type="project" value="UniProtKB-KW"/>
</dbReference>
<accession>A0A242BDZ1</accession>
<evidence type="ECO:0000313" key="10">
    <source>
        <dbReference type="EMBL" id="OTN93641.1"/>
    </source>
</evidence>
<dbReference type="PROSITE" id="PS51935">
    <property type="entry name" value="NLPC_P60"/>
    <property type="match status" value="1"/>
</dbReference>
<dbReference type="InterPro" id="IPR051202">
    <property type="entry name" value="Peptidase_C40"/>
</dbReference>
<name>A0A242BDZ1_ENTFC</name>
<keyword evidence="5" id="KW-0788">Thiol protease</keyword>
<evidence type="ECO:0000259" key="9">
    <source>
        <dbReference type="PROSITE" id="PS51935"/>
    </source>
</evidence>
<evidence type="ECO:0000256" key="4">
    <source>
        <dbReference type="ARBA" id="ARBA00022801"/>
    </source>
</evidence>
<evidence type="ECO:0000256" key="6">
    <source>
        <dbReference type="SAM" id="MobiDB-lite"/>
    </source>
</evidence>
<dbReference type="Pfam" id="PF01832">
    <property type="entry name" value="Glucosaminidase"/>
    <property type="match status" value="1"/>
</dbReference>
<dbReference type="InterPro" id="IPR038765">
    <property type="entry name" value="Papain-like_cys_pep_sf"/>
</dbReference>
<dbReference type="PANTHER" id="PTHR47053">
    <property type="entry name" value="MUREIN DD-ENDOPEPTIDASE MEPH-RELATED"/>
    <property type="match status" value="1"/>
</dbReference>